<name>A0A4R4ZKE4_9ACTN</name>
<dbReference type="GO" id="GO:0055085">
    <property type="term" value="P:transmembrane transport"/>
    <property type="evidence" value="ECO:0007669"/>
    <property type="project" value="InterPro"/>
</dbReference>
<evidence type="ECO:0000313" key="9">
    <source>
        <dbReference type="EMBL" id="TDD59251.1"/>
    </source>
</evidence>
<dbReference type="OrthoDB" id="9808005at2"/>
<feature type="transmembrane region" description="Helical" evidence="7">
    <location>
        <begin position="167"/>
        <end position="187"/>
    </location>
</feature>
<dbReference type="InterPro" id="IPR035906">
    <property type="entry name" value="MetI-like_sf"/>
</dbReference>
<feature type="domain" description="ABC transmembrane type-1" evidence="8">
    <location>
        <begin position="305"/>
        <end position="488"/>
    </location>
</feature>
<sequence>MWRRRVRARFALIALAALGFWALADLTLKAGPSLGGIGQAGGFLRRAWPLDFPPLGEILTQVGRTMAVVLLATLVSVLLGGALAVAATVGRRFTAGASRVALTAARALPDVVLAVIFIRFFGLGALPAVLAMGLHSAGMVGRLYAAAVEQADRGPQEALRAVGAGRIQTFCTAVLPQVAPSFLSIALYRLDINLRISAILGYVGSTGIGTELAMAFGRLDYQRGMAWAVVLFVLCALTEISSGAIRRHGIPARLCKVVAVGGVLAVGWAIVASGVLEVDLAGNWLETLTLFWPPTTAGAELGTALLTTVQVALAATALGALVAVPLGSVAASNVAPNRFVYFVSRAVVLIVRSIPELVLAVLFLLIAGPGPVAATLALAVGASGLLGKLVADSTEQLPPSPALALRSVGASRLQTFFGATFRQGVPDLVSNLLYQLDSNLRAATLLGIVGGGGIGLYLLQAMRTREYAVVTMILLLLFAVVLSLELLATRLVRRIR</sequence>
<proteinExistence type="inferred from homology"/>
<feature type="transmembrane region" description="Helical" evidence="7">
    <location>
        <begin position="225"/>
        <end position="245"/>
    </location>
</feature>
<feature type="transmembrane region" description="Helical" evidence="7">
    <location>
        <begin position="467"/>
        <end position="488"/>
    </location>
</feature>
<dbReference type="CDD" id="cd06261">
    <property type="entry name" value="TM_PBP2"/>
    <property type="match status" value="1"/>
</dbReference>
<evidence type="ECO:0000256" key="5">
    <source>
        <dbReference type="ARBA" id="ARBA00022989"/>
    </source>
</evidence>
<comment type="subcellular location">
    <subcellularLocation>
        <location evidence="1 7">Cell membrane</location>
        <topology evidence="1 7">Multi-pass membrane protein</topology>
    </subcellularLocation>
</comment>
<comment type="caution">
    <text evidence="9">The sequence shown here is derived from an EMBL/GenBank/DDBJ whole genome shotgun (WGS) entry which is preliminary data.</text>
</comment>
<evidence type="ECO:0000256" key="4">
    <source>
        <dbReference type="ARBA" id="ARBA00022692"/>
    </source>
</evidence>
<reference evidence="9 10" key="1">
    <citation type="submission" date="2019-03" db="EMBL/GenBank/DDBJ databases">
        <title>Draft genome sequences of novel Actinobacteria.</title>
        <authorList>
            <person name="Sahin N."/>
            <person name="Ay H."/>
            <person name="Saygin H."/>
        </authorList>
    </citation>
    <scope>NUCLEOTIDE SEQUENCE [LARGE SCALE GENOMIC DNA]</scope>
    <source>
        <strain evidence="9 10">JCM 13523</strain>
    </source>
</reference>
<feature type="domain" description="ABC transmembrane type-1" evidence="8">
    <location>
        <begin position="62"/>
        <end position="242"/>
    </location>
</feature>
<organism evidence="9 10">
    <name type="scientific">Kribbella antibiotica</name>
    <dbReference type="NCBI Taxonomy" id="190195"/>
    <lineage>
        <taxon>Bacteria</taxon>
        <taxon>Bacillati</taxon>
        <taxon>Actinomycetota</taxon>
        <taxon>Actinomycetes</taxon>
        <taxon>Propionibacteriales</taxon>
        <taxon>Kribbellaceae</taxon>
        <taxon>Kribbella</taxon>
    </lineage>
</organism>
<feature type="transmembrane region" description="Helical" evidence="7">
    <location>
        <begin position="111"/>
        <end position="134"/>
    </location>
</feature>
<feature type="transmembrane region" description="Helical" evidence="7">
    <location>
        <begin position="442"/>
        <end position="461"/>
    </location>
</feature>
<comment type="similarity">
    <text evidence="7">Belongs to the binding-protein-dependent transport system permease family.</text>
</comment>
<evidence type="ECO:0000256" key="7">
    <source>
        <dbReference type="RuleBase" id="RU363032"/>
    </source>
</evidence>
<feature type="transmembrane region" description="Helical" evidence="7">
    <location>
        <begin position="257"/>
        <end position="276"/>
    </location>
</feature>
<dbReference type="Proteomes" id="UP000295124">
    <property type="component" value="Unassembled WGS sequence"/>
</dbReference>
<keyword evidence="2 7" id="KW-0813">Transport</keyword>
<keyword evidence="10" id="KW-1185">Reference proteome</keyword>
<dbReference type="EMBL" id="SMKX01000038">
    <property type="protein sequence ID" value="TDD59251.1"/>
    <property type="molecule type" value="Genomic_DNA"/>
</dbReference>
<dbReference type="PANTHER" id="PTHR30043">
    <property type="entry name" value="PHOSPHONATES TRANSPORT SYSTEM PERMEASE PROTEIN"/>
    <property type="match status" value="1"/>
</dbReference>
<keyword evidence="3" id="KW-1003">Cell membrane</keyword>
<keyword evidence="6 7" id="KW-0472">Membrane</keyword>
<dbReference type="InterPro" id="IPR000515">
    <property type="entry name" value="MetI-like"/>
</dbReference>
<evidence type="ECO:0000256" key="1">
    <source>
        <dbReference type="ARBA" id="ARBA00004651"/>
    </source>
</evidence>
<accession>A0A4R4ZKE4</accession>
<keyword evidence="4 7" id="KW-0812">Transmembrane</keyword>
<protein>
    <submittedName>
        <fullName evidence="9">ABC transporter permease subunit</fullName>
    </submittedName>
</protein>
<evidence type="ECO:0000256" key="2">
    <source>
        <dbReference type="ARBA" id="ARBA00022448"/>
    </source>
</evidence>
<keyword evidence="5 7" id="KW-1133">Transmembrane helix</keyword>
<dbReference type="Gene3D" id="1.10.3720.10">
    <property type="entry name" value="MetI-like"/>
    <property type="match status" value="2"/>
</dbReference>
<gene>
    <name evidence="9" type="ORF">E1263_15865</name>
</gene>
<evidence type="ECO:0000256" key="3">
    <source>
        <dbReference type="ARBA" id="ARBA00022475"/>
    </source>
</evidence>
<dbReference type="Pfam" id="PF00528">
    <property type="entry name" value="BPD_transp_1"/>
    <property type="match status" value="2"/>
</dbReference>
<feature type="transmembrane region" description="Helical" evidence="7">
    <location>
        <begin position="311"/>
        <end position="334"/>
    </location>
</feature>
<feature type="transmembrane region" description="Helical" evidence="7">
    <location>
        <begin position="199"/>
        <end position="219"/>
    </location>
</feature>
<dbReference type="PROSITE" id="PS50928">
    <property type="entry name" value="ABC_TM1"/>
    <property type="match status" value="2"/>
</dbReference>
<dbReference type="SUPFAM" id="SSF161098">
    <property type="entry name" value="MetI-like"/>
    <property type="match status" value="2"/>
</dbReference>
<evidence type="ECO:0000259" key="8">
    <source>
        <dbReference type="PROSITE" id="PS50928"/>
    </source>
</evidence>
<dbReference type="GO" id="GO:0005886">
    <property type="term" value="C:plasma membrane"/>
    <property type="evidence" value="ECO:0007669"/>
    <property type="project" value="UniProtKB-SubCell"/>
</dbReference>
<evidence type="ECO:0000313" key="10">
    <source>
        <dbReference type="Proteomes" id="UP000295124"/>
    </source>
</evidence>
<dbReference type="PANTHER" id="PTHR30043:SF1">
    <property type="entry name" value="ABC TRANSPORT SYSTEM PERMEASE PROTEIN P69"/>
    <property type="match status" value="1"/>
</dbReference>
<feature type="transmembrane region" description="Helical" evidence="7">
    <location>
        <begin position="66"/>
        <end position="90"/>
    </location>
</feature>
<evidence type="ECO:0000256" key="6">
    <source>
        <dbReference type="ARBA" id="ARBA00023136"/>
    </source>
</evidence>
<dbReference type="AlphaFoldDB" id="A0A4R4ZKE4"/>